<evidence type="ECO:0000313" key="1">
    <source>
        <dbReference type="EMBL" id="KAF7638181.1"/>
    </source>
</evidence>
<accession>A0A8S9ZWZ6</accession>
<sequence length="488" mass="57348">MECPSNIFNKQNIISLKLGKLPNFNNNNKKNNYNLFYFIILTQDCQFIISHPDQLSKISLLKINYKINDCASNRIKLIWQFISSKPSLLLIQKRSKNKICILPIETPNFNNIQKNELFSYSLYSSLLRFSKCSYLNKINIEIEYIIQDLLYSDLFYIYYSSIFYQLRLSLNGQIRFTGEQFSFNLIKELNLNFSDLILSNDPQTNRLFIIPKIPKINSLILKYTSPFDILYRKDQAKFINLQLIKSFSSLKKQWKISSFSVDRNLIIFTVSNYSNNNYNYSNKIITELFISKIPLNNNSNKLILTNAETHCVLNLIPFDVNLKTYEELTKRGALPQMDDTIIEKENKINKNKIGLKQIKNEFKTITTMKVPTKQTTISTLKTKSFNFFKTNEQQIKTTKQTLKTTPETTKLLRTTTTTELHSTKQTTLNLNSEKSEEKINLIPIIEKEREQIEEEKETLNIADDNYFEQQPLTLEEELEENEEYNNNF</sequence>
<comment type="caution">
    <text evidence="1">The sequence shown here is derived from an EMBL/GenBank/DDBJ whole genome shotgun (WGS) entry which is preliminary data.</text>
</comment>
<evidence type="ECO:0000313" key="2">
    <source>
        <dbReference type="Proteomes" id="UP000605970"/>
    </source>
</evidence>
<reference evidence="1" key="1">
    <citation type="journal article" date="2020" name="Ecol. Evol.">
        <title>Genome structure and content of the rice root-knot nematode (Meloidogyne graminicola).</title>
        <authorList>
            <person name="Phan N.T."/>
            <person name="Danchin E.G.J."/>
            <person name="Klopp C."/>
            <person name="Perfus-Barbeoch L."/>
            <person name="Kozlowski D.K."/>
            <person name="Koutsovoulos G.D."/>
            <person name="Lopez-Roques C."/>
            <person name="Bouchez O."/>
            <person name="Zahm M."/>
            <person name="Besnard G."/>
            <person name="Bellafiore S."/>
        </authorList>
    </citation>
    <scope>NUCLEOTIDE SEQUENCE</scope>
    <source>
        <strain evidence="1">VN-18</strain>
    </source>
</reference>
<dbReference type="InterPro" id="IPR057233">
    <property type="entry name" value="DUF7911"/>
</dbReference>
<dbReference type="Proteomes" id="UP000605970">
    <property type="component" value="Unassembled WGS sequence"/>
</dbReference>
<dbReference type="Pfam" id="PF25492">
    <property type="entry name" value="DUF7911"/>
    <property type="match status" value="1"/>
</dbReference>
<keyword evidence="2" id="KW-1185">Reference proteome</keyword>
<dbReference type="AlphaFoldDB" id="A0A8S9ZWZ6"/>
<proteinExistence type="predicted"/>
<dbReference type="EMBL" id="JABEBT010000014">
    <property type="protein sequence ID" value="KAF7638181.1"/>
    <property type="molecule type" value="Genomic_DNA"/>
</dbReference>
<gene>
    <name evidence="1" type="ORF">Mgra_00002408</name>
</gene>
<dbReference type="OrthoDB" id="5873999at2759"/>
<protein>
    <submittedName>
        <fullName evidence="1">Uncharacterized protein</fullName>
    </submittedName>
</protein>
<name>A0A8S9ZWZ6_9BILA</name>
<organism evidence="1 2">
    <name type="scientific">Meloidogyne graminicola</name>
    <dbReference type="NCBI Taxonomy" id="189291"/>
    <lineage>
        <taxon>Eukaryota</taxon>
        <taxon>Metazoa</taxon>
        <taxon>Ecdysozoa</taxon>
        <taxon>Nematoda</taxon>
        <taxon>Chromadorea</taxon>
        <taxon>Rhabditida</taxon>
        <taxon>Tylenchina</taxon>
        <taxon>Tylenchomorpha</taxon>
        <taxon>Tylenchoidea</taxon>
        <taxon>Meloidogynidae</taxon>
        <taxon>Meloidogyninae</taxon>
        <taxon>Meloidogyne</taxon>
    </lineage>
</organism>